<keyword evidence="7 9" id="KW-0472">Membrane</keyword>
<evidence type="ECO:0000256" key="8">
    <source>
        <dbReference type="ARBA" id="ARBA00038435"/>
    </source>
</evidence>
<proteinExistence type="inferred from homology"/>
<protein>
    <submittedName>
        <fullName evidence="11">Putative methionine transporter, NhaC family (TC 2.A.35.1.-)</fullName>
    </submittedName>
</protein>
<dbReference type="RefSeq" id="WP_074216613.1">
    <property type="nucleotide sequence ID" value="NZ_FSRG01000005.1"/>
</dbReference>
<evidence type="ECO:0000259" key="10">
    <source>
        <dbReference type="Pfam" id="PF03553"/>
    </source>
</evidence>
<evidence type="ECO:0000256" key="5">
    <source>
        <dbReference type="ARBA" id="ARBA00022692"/>
    </source>
</evidence>
<feature type="transmembrane region" description="Helical" evidence="9">
    <location>
        <begin position="45"/>
        <end position="64"/>
    </location>
</feature>
<dbReference type="EMBL" id="FSRG01000005">
    <property type="protein sequence ID" value="SIO11202.1"/>
    <property type="molecule type" value="Genomic_DNA"/>
</dbReference>
<evidence type="ECO:0000256" key="4">
    <source>
        <dbReference type="ARBA" id="ARBA00022475"/>
    </source>
</evidence>
<feature type="transmembrane region" description="Helical" evidence="9">
    <location>
        <begin position="115"/>
        <end position="136"/>
    </location>
</feature>
<dbReference type="InterPro" id="IPR018461">
    <property type="entry name" value="Na/H_Antiport_NhaC-like_C"/>
</dbReference>
<feature type="transmembrane region" description="Helical" evidence="9">
    <location>
        <begin position="20"/>
        <end position="39"/>
    </location>
</feature>
<accession>A0A1N6GUR2</accession>
<evidence type="ECO:0000313" key="12">
    <source>
        <dbReference type="Proteomes" id="UP000184694"/>
    </source>
</evidence>
<feature type="domain" description="Na+/H+ antiporter NhaC-like C-terminal" evidence="10">
    <location>
        <begin position="30"/>
        <end position="226"/>
    </location>
</feature>
<feature type="transmembrane region" description="Helical" evidence="9">
    <location>
        <begin position="84"/>
        <end position="103"/>
    </location>
</feature>
<evidence type="ECO:0000313" key="11">
    <source>
        <dbReference type="EMBL" id="SIO11202.1"/>
    </source>
</evidence>
<keyword evidence="5 9" id="KW-0812">Transmembrane</keyword>
<feature type="transmembrane region" description="Helical" evidence="9">
    <location>
        <begin position="388"/>
        <end position="409"/>
    </location>
</feature>
<reference evidence="12" key="1">
    <citation type="submission" date="2016-11" db="EMBL/GenBank/DDBJ databases">
        <authorList>
            <person name="Varghese N."/>
            <person name="Submissions S."/>
        </authorList>
    </citation>
    <scope>NUCLEOTIDE SEQUENCE [LARGE SCALE GENOMIC DNA]</scope>
    <source>
        <strain evidence="12">DSM 17456</strain>
    </source>
</reference>
<evidence type="ECO:0000256" key="7">
    <source>
        <dbReference type="ARBA" id="ARBA00023136"/>
    </source>
</evidence>
<dbReference type="AlphaFoldDB" id="A0A1N6GUR2"/>
<dbReference type="PANTHER" id="PTHR33451:SF5">
    <property type="entry name" value="NA+_H+ ANTIPORTER"/>
    <property type="match status" value="1"/>
</dbReference>
<comment type="subcellular location">
    <subcellularLocation>
        <location evidence="1">Cell membrane</location>
        <topology evidence="1">Multi-pass membrane protein</topology>
    </subcellularLocation>
</comment>
<feature type="transmembrane region" description="Helical" evidence="9">
    <location>
        <begin position="165"/>
        <end position="185"/>
    </location>
</feature>
<feature type="transmembrane region" description="Helical" evidence="9">
    <location>
        <begin position="421"/>
        <end position="441"/>
    </location>
</feature>
<feature type="transmembrane region" description="Helical" evidence="9">
    <location>
        <begin position="245"/>
        <end position="277"/>
    </location>
</feature>
<comment type="similarity">
    <text evidence="8">Belongs to the NhaC Na(+)/H(+) (TC 2.A.35) antiporter family.</text>
</comment>
<evidence type="ECO:0000256" key="3">
    <source>
        <dbReference type="ARBA" id="ARBA00022449"/>
    </source>
</evidence>
<feature type="transmembrane region" description="Helical" evidence="9">
    <location>
        <begin position="345"/>
        <end position="367"/>
    </location>
</feature>
<dbReference type="STRING" id="1121457.SAMN02745161_1810"/>
<sequence length="447" mass="45924">MSLLEKTHTTEAPQSNGIALLPLLIFLVLFIGTGSVLMMSGVSMAFYQLSATVAIIPGIIVALWMGKECLEEKITIFLKGAGDINIMTMCIIYLLAGGFAAVAKAVGGVDATVNMGLSLVPASLVLPGLFVIAAFVATAMGTSMGTIAAIGPIAAGVAAHSDMSIALLMGAVVGGAMFGDNLSMISDTTIAATRTQGCNMRDKFRMNLLIALPAAIATIALYSISGSTGSVANPGDWQFVKVVPYLAILGLAVAGVNVFIVLTSGIVLAGAVGLATMSDYALLTFSQDIYSGFVGMHEILVLSILVGGLGELIRHNGGLTWLVNKIGDIAKRFSKTEESKKAGEFSIAALAALADGCIANNTVAIILSGGMAKEIAKRSGISAKRSASLLDIFSCVVQGLVPYAAQVLLAGSLAKVSPVDIAVSNWYCLILAFTGAAAIYFGKPSEK</sequence>
<evidence type="ECO:0000256" key="1">
    <source>
        <dbReference type="ARBA" id="ARBA00004651"/>
    </source>
</evidence>
<evidence type="ECO:0000256" key="2">
    <source>
        <dbReference type="ARBA" id="ARBA00022448"/>
    </source>
</evidence>
<gene>
    <name evidence="11" type="ORF">SAMN02745161_1810</name>
</gene>
<feature type="transmembrane region" description="Helical" evidence="9">
    <location>
        <begin position="289"/>
        <end position="309"/>
    </location>
</feature>
<keyword evidence="6 9" id="KW-1133">Transmembrane helix</keyword>
<keyword evidence="4" id="KW-1003">Cell membrane</keyword>
<evidence type="ECO:0000256" key="6">
    <source>
        <dbReference type="ARBA" id="ARBA00022989"/>
    </source>
</evidence>
<dbReference type="Pfam" id="PF03553">
    <property type="entry name" value="Na_H_antiporter"/>
    <property type="match status" value="1"/>
</dbReference>
<name>A0A1N6GUR2_9BACT</name>
<dbReference type="InterPro" id="IPR052180">
    <property type="entry name" value="NhaC_Na-H+_Antiporter"/>
</dbReference>
<evidence type="ECO:0000256" key="9">
    <source>
        <dbReference type="SAM" id="Phobius"/>
    </source>
</evidence>
<organism evidence="11 12">
    <name type="scientific">Halodesulfovibrio marinisediminis DSM 17456</name>
    <dbReference type="NCBI Taxonomy" id="1121457"/>
    <lineage>
        <taxon>Bacteria</taxon>
        <taxon>Pseudomonadati</taxon>
        <taxon>Thermodesulfobacteriota</taxon>
        <taxon>Desulfovibrionia</taxon>
        <taxon>Desulfovibrionales</taxon>
        <taxon>Desulfovibrionaceae</taxon>
        <taxon>Halodesulfovibrio</taxon>
    </lineage>
</organism>
<keyword evidence="12" id="KW-1185">Reference proteome</keyword>
<dbReference type="GO" id="GO:0005886">
    <property type="term" value="C:plasma membrane"/>
    <property type="evidence" value="ECO:0007669"/>
    <property type="project" value="UniProtKB-SubCell"/>
</dbReference>
<keyword evidence="3" id="KW-0050">Antiport</keyword>
<keyword evidence="2" id="KW-0813">Transport</keyword>
<dbReference type="OrthoDB" id="9762978at2"/>
<dbReference type="PANTHER" id="PTHR33451">
    <property type="entry name" value="MALATE-2H(+)/NA(+)-LACTATE ANTIPORTER"/>
    <property type="match status" value="1"/>
</dbReference>
<dbReference type="GO" id="GO:0015297">
    <property type="term" value="F:antiporter activity"/>
    <property type="evidence" value="ECO:0007669"/>
    <property type="project" value="UniProtKB-KW"/>
</dbReference>
<feature type="transmembrane region" description="Helical" evidence="9">
    <location>
        <begin position="206"/>
        <end position="225"/>
    </location>
</feature>
<dbReference type="Proteomes" id="UP000184694">
    <property type="component" value="Unassembled WGS sequence"/>
</dbReference>